<feature type="transmembrane region" description="Helical" evidence="5">
    <location>
        <begin position="40"/>
        <end position="60"/>
    </location>
</feature>
<dbReference type="GO" id="GO:0016020">
    <property type="term" value="C:membrane"/>
    <property type="evidence" value="ECO:0007669"/>
    <property type="project" value="UniProtKB-SubCell"/>
</dbReference>
<evidence type="ECO:0000256" key="5">
    <source>
        <dbReference type="SAM" id="Phobius"/>
    </source>
</evidence>
<feature type="transmembrane region" description="Helical" evidence="5">
    <location>
        <begin position="72"/>
        <end position="90"/>
    </location>
</feature>
<dbReference type="EMBL" id="JAWQEG010000455">
    <property type="protein sequence ID" value="KAK3889899.1"/>
    <property type="molecule type" value="Genomic_DNA"/>
</dbReference>
<feature type="transmembrane region" description="Helical" evidence="5">
    <location>
        <begin position="151"/>
        <end position="172"/>
    </location>
</feature>
<dbReference type="InterPro" id="IPR006603">
    <property type="entry name" value="PQ-loop_rpt"/>
</dbReference>
<evidence type="ECO:0000256" key="3">
    <source>
        <dbReference type="ARBA" id="ARBA00022989"/>
    </source>
</evidence>
<proteinExistence type="predicted"/>
<dbReference type="PANTHER" id="PTHR12226">
    <property type="entry name" value="MANNOSE-P-DOLICHOL UTILIZATION DEFECT 1 LEC35 -RELATED"/>
    <property type="match status" value="1"/>
</dbReference>
<reference evidence="6" key="1">
    <citation type="submission" date="2023-10" db="EMBL/GenBank/DDBJ databases">
        <title>Genome assemblies of two species of porcelain crab, Petrolisthes cinctipes and Petrolisthes manimaculis (Anomura: Porcellanidae).</title>
        <authorList>
            <person name="Angst P."/>
        </authorList>
    </citation>
    <scope>NUCLEOTIDE SEQUENCE</scope>
    <source>
        <strain evidence="6">PB745_01</strain>
        <tissue evidence="6">Gill</tissue>
    </source>
</reference>
<dbReference type="AlphaFoldDB" id="A0AAE1KYM8"/>
<comment type="subcellular location">
    <subcellularLocation>
        <location evidence="1">Membrane</location>
        <topology evidence="1">Multi-pass membrane protein</topology>
    </subcellularLocation>
</comment>
<evidence type="ECO:0000256" key="2">
    <source>
        <dbReference type="ARBA" id="ARBA00022692"/>
    </source>
</evidence>
<evidence type="ECO:0000256" key="4">
    <source>
        <dbReference type="ARBA" id="ARBA00023136"/>
    </source>
</evidence>
<gene>
    <name evidence="6" type="ORF">Pcinc_006130</name>
</gene>
<evidence type="ECO:0008006" key="8">
    <source>
        <dbReference type="Google" id="ProtNLM"/>
    </source>
</evidence>
<dbReference type="PANTHER" id="PTHR12226:SF3">
    <property type="entry name" value="SOLUTE CARRIER FAMILY 66 MEMBER 3"/>
    <property type="match status" value="1"/>
</dbReference>
<feature type="transmembrane region" description="Helical" evidence="5">
    <location>
        <begin position="178"/>
        <end position="201"/>
    </location>
</feature>
<dbReference type="SMART" id="SM00679">
    <property type="entry name" value="CTNS"/>
    <property type="match status" value="1"/>
</dbReference>
<organism evidence="6 7">
    <name type="scientific">Petrolisthes cinctipes</name>
    <name type="common">Flat porcelain crab</name>
    <dbReference type="NCBI Taxonomy" id="88211"/>
    <lineage>
        <taxon>Eukaryota</taxon>
        <taxon>Metazoa</taxon>
        <taxon>Ecdysozoa</taxon>
        <taxon>Arthropoda</taxon>
        <taxon>Crustacea</taxon>
        <taxon>Multicrustacea</taxon>
        <taxon>Malacostraca</taxon>
        <taxon>Eumalacostraca</taxon>
        <taxon>Eucarida</taxon>
        <taxon>Decapoda</taxon>
        <taxon>Pleocyemata</taxon>
        <taxon>Anomura</taxon>
        <taxon>Galatheoidea</taxon>
        <taxon>Porcellanidae</taxon>
        <taxon>Petrolisthes</taxon>
    </lineage>
</organism>
<keyword evidence="2 5" id="KW-0812">Transmembrane</keyword>
<comment type="caution">
    <text evidence="6">The sequence shown here is derived from an EMBL/GenBank/DDBJ whole genome shotgun (WGS) entry which is preliminary data.</text>
</comment>
<name>A0AAE1KYM8_PETCI</name>
<keyword evidence="7" id="KW-1185">Reference proteome</keyword>
<accession>A0AAE1KYM8</accession>
<dbReference type="Gene3D" id="1.20.1280.290">
    <property type="match status" value="1"/>
</dbReference>
<dbReference type="InterPro" id="IPR016817">
    <property type="entry name" value="MannP-dilichol_defect-1"/>
</dbReference>
<dbReference type="Proteomes" id="UP001286313">
    <property type="component" value="Unassembled WGS sequence"/>
</dbReference>
<keyword evidence="4 5" id="KW-0472">Membrane</keyword>
<evidence type="ECO:0000313" key="6">
    <source>
        <dbReference type="EMBL" id="KAK3889899.1"/>
    </source>
</evidence>
<evidence type="ECO:0000313" key="7">
    <source>
        <dbReference type="Proteomes" id="UP001286313"/>
    </source>
</evidence>
<protein>
    <recommendedName>
        <fullName evidence="8">PQ-loop repeat-containing protein 3</fullName>
    </recommendedName>
</protein>
<keyword evidence="3 5" id="KW-1133">Transmembrane helix</keyword>
<evidence type="ECO:0000256" key="1">
    <source>
        <dbReference type="ARBA" id="ARBA00004141"/>
    </source>
</evidence>
<sequence length="209" mass="22657">MSLLIDSLIHFCNLTTIGLCGFNKVPQIISIVRNKTTKGLSLMALLLELTSYSIMLSYNVYSAYALSSYFEYPLLVIQDLVMLAVFLAFNGQLSPSIFVPAAAASYFAYSIASGILPHTLITTLVGLCTPISASSKVMALLTILRSKNSAAVSVTSLCISAYTSLTRLFTIYVESADIALLMNFGTSLFLNCCIILAAIAYKPRDKKED</sequence>
<dbReference type="Pfam" id="PF04193">
    <property type="entry name" value="PQ-loop"/>
    <property type="match status" value="1"/>
</dbReference>